<accession>A0A8C5T9D9</accession>
<dbReference type="InterPro" id="IPR026082">
    <property type="entry name" value="ABCA"/>
</dbReference>
<dbReference type="InterPro" id="IPR003593">
    <property type="entry name" value="AAA+_ATPase"/>
</dbReference>
<organism evidence="11 12">
    <name type="scientific">Malurus cyaneus samueli</name>
    <dbReference type="NCBI Taxonomy" id="2593467"/>
    <lineage>
        <taxon>Eukaryota</taxon>
        <taxon>Metazoa</taxon>
        <taxon>Chordata</taxon>
        <taxon>Craniata</taxon>
        <taxon>Vertebrata</taxon>
        <taxon>Euteleostomi</taxon>
        <taxon>Archelosauria</taxon>
        <taxon>Archosauria</taxon>
        <taxon>Dinosauria</taxon>
        <taxon>Saurischia</taxon>
        <taxon>Theropoda</taxon>
        <taxon>Coelurosauria</taxon>
        <taxon>Aves</taxon>
        <taxon>Neognathae</taxon>
        <taxon>Neoaves</taxon>
        <taxon>Telluraves</taxon>
        <taxon>Australaves</taxon>
        <taxon>Passeriformes</taxon>
        <taxon>Meliphagoidea</taxon>
        <taxon>Maluridae</taxon>
        <taxon>Malurus</taxon>
    </lineage>
</organism>
<feature type="transmembrane region" description="Helical" evidence="9">
    <location>
        <begin position="163"/>
        <end position="187"/>
    </location>
</feature>
<evidence type="ECO:0000256" key="2">
    <source>
        <dbReference type="ARBA" id="ARBA00008869"/>
    </source>
</evidence>
<dbReference type="GO" id="GO:0005524">
    <property type="term" value="F:ATP binding"/>
    <property type="evidence" value="ECO:0007669"/>
    <property type="project" value="UniProtKB-KW"/>
</dbReference>
<evidence type="ECO:0000256" key="1">
    <source>
        <dbReference type="ARBA" id="ARBA00004141"/>
    </source>
</evidence>
<keyword evidence="4 9" id="KW-0812">Transmembrane</keyword>
<evidence type="ECO:0000256" key="7">
    <source>
        <dbReference type="ARBA" id="ARBA00022989"/>
    </source>
</evidence>
<feature type="domain" description="ABC transporter" evidence="10">
    <location>
        <begin position="985"/>
        <end position="1219"/>
    </location>
</feature>
<feature type="transmembrane region" description="Helical" evidence="9">
    <location>
        <begin position="255"/>
        <end position="275"/>
    </location>
</feature>
<keyword evidence="5" id="KW-0547">Nucleotide-binding</keyword>
<evidence type="ECO:0000313" key="11">
    <source>
        <dbReference type="Ensembl" id="ENSMCSP00000004137.1"/>
    </source>
</evidence>
<feature type="transmembrane region" description="Helical" evidence="9">
    <location>
        <begin position="282"/>
        <end position="301"/>
    </location>
</feature>
<evidence type="ECO:0000256" key="6">
    <source>
        <dbReference type="ARBA" id="ARBA00022840"/>
    </source>
</evidence>
<feature type="transmembrane region" description="Helical" evidence="9">
    <location>
        <begin position="831"/>
        <end position="852"/>
    </location>
</feature>
<evidence type="ECO:0000313" key="12">
    <source>
        <dbReference type="Proteomes" id="UP000694560"/>
    </source>
</evidence>
<feature type="transmembrane region" description="Helical" evidence="9">
    <location>
        <begin position="858"/>
        <end position="878"/>
    </location>
</feature>
<dbReference type="PROSITE" id="PS00211">
    <property type="entry name" value="ABC_TRANSPORTER_1"/>
    <property type="match status" value="1"/>
</dbReference>
<dbReference type="Gene3D" id="3.40.50.300">
    <property type="entry name" value="P-loop containing nucleotide triphosphate hydrolases"/>
    <property type="match status" value="3"/>
</dbReference>
<dbReference type="Pfam" id="PF00005">
    <property type="entry name" value="ABC_tran"/>
    <property type="match status" value="2"/>
</dbReference>
<keyword evidence="6" id="KW-0067">ATP-binding</keyword>
<name>A0A8C5T9D9_9PASS</name>
<evidence type="ECO:0000256" key="5">
    <source>
        <dbReference type="ARBA" id="ARBA00022741"/>
    </source>
</evidence>
<feature type="domain" description="ABC transporter" evidence="10">
    <location>
        <begin position="361"/>
        <end position="655"/>
    </location>
</feature>
<dbReference type="GO" id="GO:0005319">
    <property type="term" value="F:lipid transporter activity"/>
    <property type="evidence" value="ECO:0007669"/>
    <property type="project" value="TreeGrafter"/>
</dbReference>
<protein>
    <recommendedName>
        <fullName evidence="10">ABC transporter domain-containing protein</fullName>
    </recommendedName>
</protein>
<keyword evidence="12" id="KW-1185">Reference proteome</keyword>
<dbReference type="GO" id="GO:0140359">
    <property type="term" value="F:ABC-type transporter activity"/>
    <property type="evidence" value="ECO:0007669"/>
    <property type="project" value="InterPro"/>
</dbReference>
<evidence type="ECO:0000256" key="9">
    <source>
        <dbReference type="SAM" id="Phobius"/>
    </source>
</evidence>
<dbReference type="GO" id="GO:0016020">
    <property type="term" value="C:membrane"/>
    <property type="evidence" value="ECO:0007669"/>
    <property type="project" value="UniProtKB-SubCell"/>
</dbReference>
<dbReference type="PANTHER" id="PTHR19229:SF274">
    <property type="entry name" value="ABC-TYPE ORGANIC ANION TRANSPORTER ABCA8"/>
    <property type="match status" value="1"/>
</dbReference>
<reference evidence="11" key="2">
    <citation type="submission" date="2025-09" db="UniProtKB">
        <authorList>
            <consortium name="Ensembl"/>
        </authorList>
    </citation>
    <scope>IDENTIFICATION</scope>
</reference>
<sequence>MQGVSKKASQIFQQTCALLWKNFLLVWRMKSKSFQASVATMIMYSWAREFPYKFLGRLDDPAFNATGVTLMFTPGTNTTRRIMGKVASNSMKTNHPVWKEMKSLTGVHLKSSKVKLLFKLDYTWFVMCAILCYCPYMYFLSLKVLKEKKRMKILMRAMGLHDIAYWFSWSLLYIPFISITAVLLTVVTQSEAFYHHSFSELYFFYFFYGVASIHLTFLLNSLLKQPNISIFVGFLLHILFGTLGVLTLFEKLPRALEWILNLFSPFAFTAGLATVQLYPFYNLYLVLSLDSVLYFLLAIYFDKVLPGKYGVPHPPAFFLRPSYWLKGSIGNVGVRADINHDPVLGSDAEPMPPGFDGKEAIRLNNIKKIYKKNNKSTEALKGVSLTVYEGQITALLGPSGSGKTALLHVLSGFAKPSAGSATIYNYNASEVWNMEGMQARIGICPQLNLHFEALTVKENLRIFAHIKGIQWKEVDQEVLLLDEPTAGLDPCSRHLVWSLLRERRAGRVTLFTTQSMDEADAQAGEPKLEPGVAKEGFLGRTPVWVPPWHRQMHINELCDPELVSSVVRQYIPDAMLKGHRRDELSFMLPLENTQSFPGLFSHLESSFLQGVVHYEVTRATLADVFLKLQGEEAIDPEAGDGDLEEREQDLGVFSKQGILTMSGMMLWRQQVCAVMRIRLLKLKHEGKILRAVEINTPEKGEFFKGGDINFEGDLISQGDEGVSFFHLQSRQYTVMCSPEPVNCFPVLVNILSNTFLRLLNSSASFRVWTKLFYTVSITGVPKGMGNMLGEKIPELRVVTLPFPFFVLLQLQARSQLRLAGLFPSAYWCGQALVDVPLFWTLMSLMFGILLLVSRTCPLKIICIFGYGISLVLLVYLIAFKFRMGRSNRYFWSLFFILVTHVEGRDIFNKVIILMLLLQENDPYIHCVIFIFLLRCLELRYGEAVLGFDPIFRYEPPEVQAERDRVRCAMASLQQDEVNPKQSACLRKEYEVKVATSICKKRKKLAVKNLSFAVKKGEVLGLLGPNGAGKSTAINMISGAVAVTAGEVLLQSRGVAGPCPGSLGWCPQQDPLWPQLTVLQHLETFAAVRGMREEDAALAISCLGKALDLLKHFKSPARSLSAGEARMLSFALSILGHPAVMVWDEPSMSVDPKGQRRMWKIIQASMKSKERAALLCTQSLEEAVAMCDRVAILVAGRLRRCSSAAQHQIHFFYYFFRTSALLTYKIPVADALPLSRSFSKLEAAKRNFKLEEYSLSLNTLHQVFVDLTRDAEEHDLEVASNGAVEQRPLQP</sequence>
<reference evidence="11" key="1">
    <citation type="submission" date="2025-08" db="UniProtKB">
        <authorList>
            <consortium name="Ensembl"/>
        </authorList>
    </citation>
    <scope>IDENTIFICATION</scope>
</reference>
<dbReference type="InterPro" id="IPR013525">
    <property type="entry name" value="ABC2_TM"/>
</dbReference>
<dbReference type="SMART" id="SM00382">
    <property type="entry name" value="AAA"/>
    <property type="match status" value="2"/>
</dbReference>
<dbReference type="Proteomes" id="UP000694560">
    <property type="component" value="Unplaced"/>
</dbReference>
<keyword evidence="3" id="KW-0813">Transport</keyword>
<dbReference type="Ensembl" id="ENSMCST00000004233.1">
    <property type="protein sequence ID" value="ENSMCSP00000004137.1"/>
    <property type="gene ID" value="ENSMCSG00000002930.1"/>
</dbReference>
<dbReference type="PROSITE" id="PS50893">
    <property type="entry name" value="ABC_TRANSPORTER_2"/>
    <property type="match status" value="2"/>
</dbReference>
<comment type="subcellular location">
    <subcellularLocation>
        <location evidence="1">Membrane</location>
        <topology evidence="1">Multi-pass membrane protein</topology>
    </subcellularLocation>
</comment>
<dbReference type="Pfam" id="PF12698">
    <property type="entry name" value="ABC2_membrane_3"/>
    <property type="match status" value="1"/>
</dbReference>
<feature type="transmembrane region" description="Helical" evidence="9">
    <location>
        <begin position="122"/>
        <end position="142"/>
    </location>
</feature>
<dbReference type="OrthoDB" id="8061355at2759"/>
<dbReference type="InterPro" id="IPR017871">
    <property type="entry name" value="ABC_transporter-like_CS"/>
</dbReference>
<dbReference type="InterPro" id="IPR003439">
    <property type="entry name" value="ABC_transporter-like_ATP-bd"/>
</dbReference>
<proteinExistence type="inferred from homology"/>
<dbReference type="PANTHER" id="PTHR19229">
    <property type="entry name" value="ATP-BINDING CASSETTE TRANSPORTER SUBFAMILY A ABCA"/>
    <property type="match status" value="1"/>
</dbReference>
<dbReference type="GO" id="GO:0016887">
    <property type="term" value="F:ATP hydrolysis activity"/>
    <property type="evidence" value="ECO:0007669"/>
    <property type="project" value="InterPro"/>
</dbReference>
<evidence type="ECO:0000259" key="10">
    <source>
        <dbReference type="PROSITE" id="PS50893"/>
    </source>
</evidence>
<feature type="transmembrane region" description="Helical" evidence="9">
    <location>
        <begin position="230"/>
        <end position="249"/>
    </location>
</feature>
<dbReference type="FunFam" id="3.40.50.300:FF:000335">
    <property type="entry name" value="ATP binding cassette subfamily A member 5"/>
    <property type="match status" value="1"/>
</dbReference>
<evidence type="ECO:0000256" key="4">
    <source>
        <dbReference type="ARBA" id="ARBA00022692"/>
    </source>
</evidence>
<dbReference type="InterPro" id="IPR027417">
    <property type="entry name" value="P-loop_NTPase"/>
</dbReference>
<dbReference type="SUPFAM" id="SSF52540">
    <property type="entry name" value="P-loop containing nucleoside triphosphate hydrolases"/>
    <property type="match status" value="2"/>
</dbReference>
<keyword evidence="8 9" id="KW-0472">Membrane</keyword>
<evidence type="ECO:0000256" key="3">
    <source>
        <dbReference type="ARBA" id="ARBA00022448"/>
    </source>
</evidence>
<comment type="similarity">
    <text evidence="2">Belongs to the ABC transporter superfamily. ABCA family.</text>
</comment>
<evidence type="ECO:0000256" key="8">
    <source>
        <dbReference type="ARBA" id="ARBA00023136"/>
    </source>
</evidence>
<keyword evidence="7 9" id="KW-1133">Transmembrane helix</keyword>
<feature type="transmembrane region" description="Helical" evidence="9">
    <location>
        <begin position="202"/>
        <end position="223"/>
    </location>
</feature>